<proteinExistence type="predicted"/>
<keyword evidence="1" id="KW-0496">Mitochondrion</keyword>
<accession>A0A101LUU4</accession>
<protein>
    <submittedName>
        <fullName evidence="1">Uncharacterized protein</fullName>
    </submittedName>
</protein>
<name>A0A101LUU4_PICGL</name>
<organism evidence="1">
    <name type="scientific">Picea glauca</name>
    <name type="common">White spruce</name>
    <name type="synonym">Pinus glauca</name>
    <dbReference type="NCBI Taxonomy" id="3330"/>
    <lineage>
        <taxon>Eukaryota</taxon>
        <taxon>Viridiplantae</taxon>
        <taxon>Streptophyta</taxon>
        <taxon>Embryophyta</taxon>
        <taxon>Tracheophyta</taxon>
        <taxon>Spermatophyta</taxon>
        <taxon>Pinopsida</taxon>
        <taxon>Pinidae</taxon>
        <taxon>Conifers I</taxon>
        <taxon>Pinales</taxon>
        <taxon>Pinaceae</taxon>
        <taxon>Picea</taxon>
    </lineage>
</organism>
<dbReference type="AlphaFoldDB" id="A0A101LUU4"/>
<geneLocation type="mitochondrion" evidence="1"/>
<evidence type="ECO:0000313" key="1">
    <source>
        <dbReference type="EMBL" id="KUM45721.1"/>
    </source>
</evidence>
<comment type="caution">
    <text evidence="1">The sequence shown here is derived from an EMBL/GenBank/DDBJ whole genome shotgun (WGS) entry which is preliminary data.</text>
</comment>
<sequence>MALHPRDQILHPDHEGPNLALYNLNLDLHLRGMATEQEEMLRDIYMGMQLREMHLAGGSQ</sequence>
<gene>
    <name evidence="1" type="ORF">ABT39_MTgene2287</name>
</gene>
<reference evidence="1" key="1">
    <citation type="journal article" date="2015" name="Genome Biol. Evol.">
        <title>Organellar Genomes of White Spruce (Picea glauca): Assembly and Annotation.</title>
        <authorList>
            <person name="Jackman S.D."/>
            <person name="Warren R.L."/>
            <person name="Gibb E.A."/>
            <person name="Vandervalk B.P."/>
            <person name="Mohamadi H."/>
            <person name="Chu J."/>
            <person name="Raymond A."/>
            <person name="Pleasance S."/>
            <person name="Coope R."/>
            <person name="Wildung M.R."/>
            <person name="Ritland C.E."/>
            <person name="Bousquet J."/>
            <person name="Jones S.J."/>
            <person name="Bohlmann J."/>
            <person name="Birol I."/>
        </authorList>
    </citation>
    <scope>NUCLEOTIDE SEQUENCE [LARGE SCALE GENOMIC DNA]</scope>
    <source>
        <tissue evidence="1">Flushing bud</tissue>
    </source>
</reference>
<dbReference type="EMBL" id="LKAM01000016">
    <property type="protein sequence ID" value="KUM45721.1"/>
    <property type="molecule type" value="Genomic_DNA"/>
</dbReference>